<dbReference type="Gene3D" id="1.20.1090.10">
    <property type="entry name" value="Dehydroquinate synthase-like - alpha domain"/>
    <property type="match status" value="1"/>
</dbReference>
<evidence type="ECO:0000256" key="1">
    <source>
        <dbReference type="ARBA" id="ARBA00001962"/>
    </source>
</evidence>
<keyword evidence="12" id="KW-1185">Reference proteome</keyword>
<dbReference type="EMBL" id="JADZLT010000040">
    <property type="protein sequence ID" value="MBH0236640.1"/>
    <property type="molecule type" value="Genomic_DNA"/>
</dbReference>
<dbReference type="InterPro" id="IPR001670">
    <property type="entry name" value="ADH_Fe/GldA"/>
</dbReference>
<dbReference type="SUPFAM" id="SSF56796">
    <property type="entry name" value="Dehydroquinate synthase-like"/>
    <property type="match status" value="1"/>
</dbReference>
<comment type="catalytic activity">
    <reaction evidence="5">
        <text>a secondary alcohol + NAD(+) = a ketone + NADH + H(+)</text>
        <dbReference type="Rhea" id="RHEA:10740"/>
        <dbReference type="ChEBI" id="CHEBI:15378"/>
        <dbReference type="ChEBI" id="CHEBI:17087"/>
        <dbReference type="ChEBI" id="CHEBI:35681"/>
        <dbReference type="ChEBI" id="CHEBI:57540"/>
        <dbReference type="ChEBI" id="CHEBI:57945"/>
        <dbReference type="EC" id="1.1.1.1"/>
    </reaction>
</comment>
<evidence type="ECO:0000259" key="9">
    <source>
        <dbReference type="Pfam" id="PF00465"/>
    </source>
</evidence>
<evidence type="ECO:0000313" key="11">
    <source>
        <dbReference type="EMBL" id="MBH0236640.1"/>
    </source>
</evidence>
<keyword evidence="3" id="KW-0560">Oxidoreductase</keyword>
<evidence type="ECO:0000256" key="3">
    <source>
        <dbReference type="ARBA" id="ARBA00023002"/>
    </source>
</evidence>
<dbReference type="PROSITE" id="PS00060">
    <property type="entry name" value="ADH_IRON_2"/>
    <property type="match status" value="1"/>
</dbReference>
<dbReference type="InterPro" id="IPR018211">
    <property type="entry name" value="ADH_Fe_CS"/>
</dbReference>
<dbReference type="Gene3D" id="3.40.50.1970">
    <property type="match status" value="1"/>
</dbReference>
<feature type="domain" description="Fe-containing alcohol dehydrogenase-like C-terminal" evidence="10">
    <location>
        <begin position="194"/>
        <end position="381"/>
    </location>
</feature>
<evidence type="ECO:0000256" key="2">
    <source>
        <dbReference type="ARBA" id="ARBA00007358"/>
    </source>
</evidence>
<evidence type="ECO:0000256" key="7">
    <source>
        <dbReference type="ARBA" id="ARBA00074848"/>
    </source>
</evidence>
<gene>
    <name evidence="11" type="ORF">I5731_02295</name>
</gene>
<comment type="cofactor">
    <cofactor evidence="1">
        <name>Fe cation</name>
        <dbReference type="ChEBI" id="CHEBI:24875"/>
    </cofactor>
</comment>
<dbReference type="GO" id="GO:0046872">
    <property type="term" value="F:metal ion binding"/>
    <property type="evidence" value="ECO:0007669"/>
    <property type="project" value="InterPro"/>
</dbReference>
<reference evidence="11" key="1">
    <citation type="submission" date="2020-12" db="EMBL/GenBank/DDBJ databases">
        <title>Methylobrevis albus sp. nov., isolated from fresh water lack sediment.</title>
        <authorList>
            <person name="Zou Q."/>
        </authorList>
    </citation>
    <scope>NUCLEOTIDE SEQUENCE</scope>
    <source>
        <strain evidence="11">L22</strain>
    </source>
</reference>
<evidence type="ECO:0000256" key="8">
    <source>
        <dbReference type="ARBA" id="ARBA00076680"/>
    </source>
</evidence>
<dbReference type="RefSeq" id="WP_197309744.1">
    <property type="nucleotide sequence ID" value="NZ_JADZLT010000040.1"/>
</dbReference>
<sequence length="385" mass="40118">MTTRANWNYPTAIRFGAGRIAELADACNAAGIKRPLFVTDPGLAGLPMTLAAVESLKEAGLKTEVFAEVKGNPVESNVYAGIEVLKLGDHDGVVAFGGGSALDVGKTIAFMAGQTRPMWDFEDVGDWWTRADPTGIAPIVAVPTTAGTGSEVGRASVITNEASHTKKVIFHPLMMPKVVIEDPELSTGLPASLTAWTGMDALAHCIEAYCAPGFHPMAEGVAVEGVRLVKEFLPTAVKTGGDLEARGAMLVAASAGATAFQKGLGGIHALSHPVGALYDTHHGLTNAVFMPYVLVFNRPAIEAKVARLAGYLGLEPSFDAFLAWILALRADIGIPETLAGLKVDDARLDEIAAMAVVDPTAGGNPVPLTEDGVKTIFRAALAGQV</sequence>
<dbReference type="PROSITE" id="PS00913">
    <property type="entry name" value="ADH_IRON_1"/>
    <property type="match status" value="1"/>
</dbReference>
<comment type="catalytic activity">
    <reaction evidence="6">
        <text>a primary alcohol + NAD(+) = an aldehyde + NADH + H(+)</text>
        <dbReference type="Rhea" id="RHEA:10736"/>
        <dbReference type="ChEBI" id="CHEBI:15378"/>
        <dbReference type="ChEBI" id="CHEBI:15734"/>
        <dbReference type="ChEBI" id="CHEBI:17478"/>
        <dbReference type="ChEBI" id="CHEBI:57540"/>
        <dbReference type="ChEBI" id="CHEBI:57945"/>
        <dbReference type="EC" id="1.1.1.1"/>
    </reaction>
</comment>
<comment type="similarity">
    <text evidence="2">Belongs to the iron-containing alcohol dehydrogenase family.</text>
</comment>
<dbReference type="InterPro" id="IPR056798">
    <property type="entry name" value="ADH_Fe_C"/>
</dbReference>
<dbReference type="PANTHER" id="PTHR11496:SF102">
    <property type="entry name" value="ALCOHOL DEHYDROGENASE 4"/>
    <property type="match status" value="1"/>
</dbReference>
<organism evidence="11 12">
    <name type="scientific">Methylobrevis albus</name>
    <dbReference type="NCBI Taxonomy" id="2793297"/>
    <lineage>
        <taxon>Bacteria</taxon>
        <taxon>Pseudomonadati</taxon>
        <taxon>Pseudomonadota</taxon>
        <taxon>Alphaproteobacteria</taxon>
        <taxon>Hyphomicrobiales</taxon>
        <taxon>Pleomorphomonadaceae</taxon>
        <taxon>Methylobrevis</taxon>
    </lineage>
</organism>
<dbReference type="AlphaFoldDB" id="A0A931HYL4"/>
<comment type="caution">
    <text evidence="11">The sequence shown here is derived from an EMBL/GenBank/DDBJ whole genome shotgun (WGS) entry which is preliminary data.</text>
</comment>
<evidence type="ECO:0000256" key="4">
    <source>
        <dbReference type="ARBA" id="ARBA00023027"/>
    </source>
</evidence>
<evidence type="ECO:0000256" key="6">
    <source>
        <dbReference type="ARBA" id="ARBA00049243"/>
    </source>
</evidence>
<protein>
    <recommendedName>
        <fullName evidence="7">Alcohol dehydrogenase 2</fullName>
    </recommendedName>
    <alternativeName>
        <fullName evidence="8">Alcohol dehydrogenase II</fullName>
    </alternativeName>
</protein>
<dbReference type="InterPro" id="IPR039697">
    <property type="entry name" value="Alcohol_dehydrogenase_Fe"/>
</dbReference>
<evidence type="ECO:0000259" key="10">
    <source>
        <dbReference type="Pfam" id="PF25137"/>
    </source>
</evidence>
<dbReference type="FunFam" id="1.20.1090.10:FF:000001">
    <property type="entry name" value="Aldehyde-alcohol dehydrogenase"/>
    <property type="match status" value="1"/>
</dbReference>
<evidence type="ECO:0000313" key="12">
    <source>
        <dbReference type="Proteomes" id="UP000631694"/>
    </source>
</evidence>
<keyword evidence="4" id="KW-0520">NAD</keyword>
<dbReference type="Proteomes" id="UP000631694">
    <property type="component" value="Unassembled WGS sequence"/>
</dbReference>
<name>A0A931HYL4_9HYPH</name>
<accession>A0A931HYL4</accession>
<dbReference type="CDD" id="cd14861">
    <property type="entry name" value="Fe-ADH-like"/>
    <property type="match status" value="1"/>
</dbReference>
<feature type="domain" description="Alcohol dehydrogenase iron-type/glycerol dehydrogenase GldA" evidence="9">
    <location>
        <begin position="10"/>
        <end position="183"/>
    </location>
</feature>
<dbReference type="FunFam" id="3.40.50.1970:FF:000003">
    <property type="entry name" value="Alcohol dehydrogenase, iron-containing"/>
    <property type="match status" value="1"/>
</dbReference>
<dbReference type="PANTHER" id="PTHR11496">
    <property type="entry name" value="ALCOHOL DEHYDROGENASE"/>
    <property type="match status" value="1"/>
</dbReference>
<proteinExistence type="inferred from homology"/>
<dbReference type="Pfam" id="PF25137">
    <property type="entry name" value="ADH_Fe_C"/>
    <property type="match status" value="1"/>
</dbReference>
<dbReference type="Pfam" id="PF00465">
    <property type="entry name" value="Fe-ADH"/>
    <property type="match status" value="1"/>
</dbReference>
<dbReference type="GO" id="GO:0004022">
    <property type="term" value="F:alcohol dehydrogenase (NAD+) activity"/>
    <property type="evidence" value="ECO:0007669"/>
    <property type="project" value="UniProtKB-EC"/>
</dbReference>
<evidence type="ECO:0000256" key="5">
    <source>
        <dbReference type="ARBA" id="ARBA00049164"/>
    </source>
</evidence>